<evidence type="ECO:0000313" key="1">
    <source>
        <dbReference type="EMBL" id="PIS06397.1"/>
    </source>
</evidence>
<dbReference type="Proteomes" id="UP000229056">
    <property type="component" value="Unassembled WGS sequence"/>
</dbReference>
<reference evidence="2" key="1">
    <citation type="submission" date="2017-09" db="EMBL/GenBank/DDBJ databases">
        <title>Depth-based differentiation of microbial function through sediment-hosted aquifers and enrichment of novel symbionts in the deep terrestrial subsurface.</title>
        <authorList>
            <person name="Probst A.J."/>
            <person name="Ladd B."/>
            <person name="Jarett J.K."/>
            <person name="Geller-Mcgrath D.E."/>
            <person name="Sieber C.M.K."/>
            <person name="Emerson J.B."/>
            <person name="Anantharaman K."/>
            <person name="Thomas B.C."/>
            <person name="Malmstrom R."/>
            <person name="Stieglmeier M."/>
            <person name="Klingl A."/>
            <person name="Woyke T."/>
            <person name="Ryan C.M."/>
            <person name="Banfield J.F."/>
        </authorList>
    </citation>
    <scope>NUCLEOTIDE SEQUENCE [LARGE SCALE GENOMIC DNA]</scope>
</reference>
<evidence type="ECO:0000313" key="2">
    <source>
        <dbReference type="Proteomes" id="UP000229056"/>
    </source>
</evidence>
<dbReference type="AlphaFoldDB" id="A0A2H0W538"/>
<protein>
    <submittedName>
        <fullName evidence="1">Uncharacterized protein</fullName>
    </submittedName>
</protein>
<sequence length="269" mass="30195">MSKLKVPNYIGITDFTDRSQVDDMLVALDIIDVNRPVYQLGVGVMMSYKTLHGLASRFDGVFPPKESVAEIFTTHPLAYNVLHYADYQGIDILDSLIQVVNFSGPNLRAIQLDMIWPNSDDIREFKKLYPHINVIIQINSHALNLVDCDPLKLVTKLQDYGDDTIDGVLLDMSMGRGLPMSWLKLLPYLAAINNSCPDIQLIVAGGLGPQSLHLVEPLIKCFVPKIGIDAQGKLRPSGSYLEPINWEMAKEYLILAVKMFQSNIFKYEI</sequence>
<comment type="caution">
    <text evidence="1">The sequence shown here is derived from an EMBL/GenBank/DDBJ whole genome shotgun (WGS) entry which is preliminary data.</text>
</comment>
<organism evidence="1 2">
    <name type="scientific">Candidatus Buchananbacteria bacterium CG10_big_fil_rev_8_21_14_0_10_33_19</name>
    <dbReference type="NCBI Taxonomy" id="1974525"/>
    <lineage>
        <taxon>Bacteria</taxon>
        <taxon>Candidatus Buchananiibacteriota</taxon>
    </lineage>
</organism>
<name>A0A2H0W538_9BACT</name>
<dbReference type="EMBL" id="PEZY01000004">
    <property type="protein sequence ID" value="PIS06397.1"/>
    <property type="molecule type" value="Genomic_DNA"/>
</dbReference>
<accession>A0A2H0W538</accession>
<proteinExistence type="predicted"/>
<gene>
    <name evidence="1" type="ORF">COT80_00435</name>
</gene>